<reference evidence="2 3" key="1">
    <citation type="submission" date="2024-03" db="EMBL/GenBank/DDBJ databases">
        <title>Human intestinal bacterial collection.</title>
        <authorList>
            <person name="Pauvert C."/>
            <person name="Hitch T.C.A."/>
            <person name="Clavel T."/>
        </authorList>
    </citation>
    <scope>NUCLEOTIDE SEQUENCE [LARGE SCALE GENOMIC DNA]</scope>
    <source>
        <strain evidence="2 3">CLA-AA-H81</strain>
    </source>
</reference>
<proteinExistence type="predicted"/>
<feature type="domain" description="Thioredoxin" evidence="1">
    <location>
        <begin position="46"/>
        <end position="183"/>
    </location>
</feature>
<dbReference type="SUPFAM" id="SSF52833">
    <property type="entry name" value="Thioredoxin-like"/>
    <property type="match status" value="1"/>
</dbReference>
<evidence type="ECO:0000313" key="3">
    <source>
        <dbReference type="Proteomes" id="UP001433088"/>
    </source>
</evidence>
<sequence>MMNIKTKILAGLACICLILTVFFWPGKEEDAYSSDVVREAEDVSERETEMLAPDEVLQAPDGRDIRLQALYNQKPVCLFFWASWSSDSLRQLAILEKACVQYGQDVYFVTIPVGPDTADSRAYIHQQGYALPVYSTQKQMLHDYGVHQVPQLIFIACGGQMTRPFNTVLNERQVTYEIKKMLK</sequence>
<gene>
    <name evidence="2" type="ORF">WMO23_03555</name>
</gene>
<dbReference type="InterPro" id="IPR013766">
    <property type="entry name" value="Thioredoxin_domain"/>
</dbReference>
<protein>
    <submittedName>
        <fullName evidence="2">Thioredoxin-like domain-containing protein</fullName>
    </submittedName>
</protein>
<dbReference type="PROSITE" id="PS51352">
    <property type="entry name" value="THIOREDOXIN_2"/>
    <property type="match status" value="1"/>
</dbReference>
<evidence type="ECO:0000313" key="2">
    <source>
        <dbReference type="EMBL" id="MEQ2421811.1"/>
    </source>
</evidence>
<dbReference type="Pfam" id="PF13905">
    <property type="entry name" value="Thioredoxin_8"/>
    <property type="match status" value="1"/>
</dbReference>
<dbReference type="Gene3D" id="3.40.30.10">
    <property type="entry name" value="Glutaredoxin"/>
    <property type="match status" value="1"/>
</dbReference>
<dbReference type="Proteomes" id="UP001433088">
    <property type="component" value="Unassembled WGS sequence"/>
</dbReference>
<accession>A0ABV1CUM6</accession>
<organism evidence="2 3">
    <name type="scientific">Megasphaera intestinihominis</name>
    <dbReference type="NCBI Taxonomy" id="3133159"/>
    <lineage>
        <taxon>Bacteria</taxon>
        <taxon>Bacillati</taxon>
        <taxon>Bacillota</taxon>
        <taxon>Negativicutes</taxon>
        <taxon>Veillonellales</taxon>
        <taxon>Veillonellaceae</taxon>
        <taxon>Megasphaera</taxon>
    </lineage>
</organism>
<dbReference type="RefSeq" id="WP_020723826.1">
    <property type="nucleotide sequence ID" value="NZ_JBBMEU010000014.1"/>
</dbReference>
<dbReference type="InterPro" id="IPR012336">
    <property type="entry name" value="Thioredoxin-like_fold"/>
</dbReference>
<keyword evidence="3" id="KW-1185">Reference proteome</keyword>
<name>A0ABV1CUM6_9FIRM</name>
<dbReference type="InterPro" id="IPR036249">
    <property type="entry name" value="Thioredoxin-like_sf"/>
</dbReference>
<dbReference type="EMBL" id="JBBMEU010000014">
    <property type="protein sequence ID" value="MEQ2421811.1"/>
    <property type="molecule type" value="Genomic_DNA"/>
</dbReference>
<comment type="caution">
    <text evidence="2">The sequence shown here is derived from an EMBL/GenBank/DDBJ whole genome shotgun (WGS) entry which is preliminary data.</text>
</comment>
<evidence type="ECO:0000259" key="1">
    <source>
        <dbReference type="PROSITE" id="PS51352"/>
    </source>
</evidence>